<dbReference type="PANTHER" id="PTHR36832">
    <property type="entry name" value="SLR1174 PROTEIN-RELATED"/>
    <property type="match status" value="1"/>
</dbReference>
<dbReference type="AlphaFoldDB" id="A0A6C0P0U6"/>
<evidence type="ECO:0000256" key="1">
    <source>
        <dbReference type="SAM" id="Phobius"/>
    </source>
</evidence>
<evidence type="ECO:0000313" key="3">
    <source>
        <dbReference type="Proteomes" id="UP000479114"/>
    </source>
</evidence>
<feature type="transmembrane region" description="Helical" evidence="1">
    <location>
        <begin position="161"/>
        <end position="186"/>
    </location>
</feature>
<feature type="transmembrane region" description="Helical" evidence="1">
    <location>
        <begin position="40"/>
        <end position="58"/>
    </location>
</feature>
<dbReference type="PANTHER" id="PTHR36832:SF1">
    <property type="entry name" value="SLR1174 PROTEIN"/>
    <property type="match status" value="1"/>
</dbReference>
<evidence type="ECO:0000313" key="2">
    <source>
        <dbReference type="EMBL" id="QHW30342.1"/>
    </source>
</evidence>
<keyword evidence="1" id="KW-1133">Transmembrane helix</keyword>
<dbReference type="Pfam" id="PF06182">
    <property type="entry name" value="ABC2_membrane_6"/>
    <property type="match status" value="1"/>
</dbReference>
<keyword evidence="3" id="KW-1185">Reference proteome</keyword>
<feature type="transmembrane region" description="Helical" evidence="1">
    <location>
        <begin position="249"/>
        <end position="267"/>
    </location>
</feature>
<protein>
    <submittedName>
        <fullName evidence="2">ABC transporter permease</fullName>
    </submittedName>
</protein>
<dbReference type="InterPro" id="IPR010390">
    <property type="entry name" value="ABC-2_transporter-like"/>
</dbReference>
<keyword evidence="1" id="KW-0812">Transmembrane</keyword>
<dbReference type="EMBL" id="CP048286">
    <property type="protein sequence ID" value="QHW30342.1"/>
    <property type="molecule type" value="Genomic_DNA"/>
</dbReference>
<accession>A0A6C0P0U6</accession>
<dbReference type="Proteomes" id="UP000479114">
    <property type="component" value="Chromosome"/>
</dbReference>
<gene>
    <name evidence="2" type="ORF">GZH47_05455</name>
</gene>
<name>A0A6C0P0U6_9BACL</name>
<feature type="transmembrane region" description="Helical" evidence="1">
    <location>
        <begin position="130"/>
        <end position="149"/>
    </location>
</feature>
<keyword evidence="1" id="KW-0472">Membrane</keyword>
<feature type="transmembrane region" description="Helical" evidence="1">
    <location>
        <begin position="78"/>
        <end position="96"/>
    </location>
</feature>
<dbReference type="KEGG" id="prz:GZH47_05455"/>
<sequence length="279" mass="31148">MRLDSRIFGSRLGLLQVKGRKAGAVAQITMRQQMAYKTDFIMRASFMLMILYVFVQLWSAAYGGDHTRVIDGYTLKQIIWYLVFTEAITMGVPALCGLIENEVKSGDIAIRLLRPLSYIGYHYAAYMSEAIFRFFIHLAVGGAIAWLSVGAPSFGYGWAGLFSLALGAFTVGFMLNMAVALCALWVEETRGMEFVLHKLQFTVGGMLLPLDLMPEPLRRVCAWLPFQAMLYFPARTAVNFGAAPVLQQFVIQASWIAVLTVLVMWMYRKGVSKLHVNGG</sequence>
<proteinExistence type="predicted"/>
<organism evidence="2 3">
    <name type="scientific">Paenibacillus rhizovicinus</name>
    <dbReference type="NCBI Taxonomy" id="2704463"/>
    <lineage>
        <taxon>Bacteria</taxon>
        <taxon>Bacillati</taxon>
        <taxon>Bacillota</taxon>
        <taxon>Bacilli</taxon>
        <taxon>Bacillales</taxon>
        <taxon>Paenibacillaceae</taxon>
        <taxon>Paenibacillus</taxon>
    </lineage>
</organism>
<reference evidence="2 3" key="1">
    <citation type="submission" date="2020-02" db="EMBL/GenBank/DDBJ databases">
        <title>Paenibacillus sp. nov., isolated from rhizosphere soil of tomato.</title>
        <authorList>
            <person name="Weon H.-Y."/>
            <person name="Lee S.A."/>
        </authorList>
    </citation>
    <scope>NUCLEOTIDE SEQUENCE [LARGE SCALE GENOMIC DNA]</scope>
    <source>
        <strain evidence="2 3">14171R-81</strain>
    </source>
</reference>
<dbReference type="RefSeq" id="WP_162639071.1">
    <property type="nucleotide sequence ID" value="NZ_CP048286.1"/>
</dbReference>